<gene>
    <name evidence="1" type="ORF">K469DRAFT_778664</name>
</gene>
<sequence length="196" mass="21678">MFALAWHKSLLAETACASSYMFTHQVDQGKRRTPGNFLQNPIYPPAPRLSNLCASARPARSQARYERPADGNTDMRPLAQLSQEALSAFFALCTLYVSVTICRVEMPLLPISGYADTPDMPEDSELHSVSETRKIIGICLAVSPPSMSADLPLRRQKLPRVPSHGKTCHDIRVGQGFQHVAAQFLRLFEKPSGRLA</sequence>
<evidence type="ECO:0000313" key="1">
    <source>
        <dbReference type="EMBL" id="KAF2185608.1"/>
    </source>
</evidence>
<reference evidence="1" key="1">
    <citation type="journal article" date="2020" name="Stud. Mycol.">
        <title>101 Dothideomycetes genomes: a test case for predicting lifestyles and emergence of pathogens.</title>
        <authorList>
            <person name="Haridas S."/>
            <person name="Albert R."/>
            <person name="Binder M."/>
            <person name="Bloem J."/>
            <person name="Labutti K."/>
            <person name="Salamov A."/>
            <person name="Andreopoulos B."/>
            <person name="Baker S."/>
            <person name="Barry K."/>
            <person name="Bills G."/>
            <person name="Bluhm B."/>
            <person name="Cannon C."/>
            <person name="Castanera R."/>
            <person name="Culley D."/>
            <person name="Daum C."/>
            <person name="Ezra D."/>
            <person name="Gonzalez J."/>
            <person name="Henrissat B."/>
            <person name="Kuo A."/>
            <person name="Liang C."/>
            <person name="Lipzen A."/>
            <person name="Lutzoni F."/>
            <person name="Magnuson J."/>
            <person name="Mondo S."/>
            <person name="Nolan M."/>
            <person name="Ohm R."/>
            <person name="Pangilinan J."/>
            <person name="Park H.-J."/>
            <person name="Ramirez L."/>
            <person name="Alfaro M."/>
            <person name="Sun H."/>
            <person name="Tritt A."/>
            <person name="Yoshinaga Y."/>
            <person name="Zwiers L.-H."/>
            <person name="Turgeon B."/>
            <person name="Goodwin S."/>
            <person name="Spatafora J."/>
            <person name="Crous P."/>
            <person name="Grigoriev I."/>
        </authorList>
    </citation>
    <scope>NUCLEOTIDE SEQUENCE</scope>
    <source>
        <strain evidence="1">CBS 207.26</strain>
    </source>
</reference>
<name>A0A6A6E530_9PEZI</name>
<organism evidence="1 2">
    <name type="scientific">Zopfia rhizophila CBS 207.26</name>
    <dbReference type="NCBI Taxonomy" id="1314779"/>
    <lineage>
        <taxon>Eukaryota</taxon>
        <taxon>Fungi</taxon>
        <taxon>Dikarya</taxon>
        <taxon>Ascomycota</taxon>
        <taxon>Pezizomycotina</taxon>
        <taxon>Dothideomycetes</taxon>
        <taxon>Dothideomycetes incertae sedis</taxon>
        <taxon>Zopfiaceae</taxon>
        <taxon>Zopfia</taxon>
    </lineage>
</organism>
<evidence type="ECO:0000313" key="2">
    <source>
        <dbReference type="Proteomes" id="UP000800200"/>
    </source>
</evidence>
<dbReference type="AlphaFoldDB" id="A0A6A6E530"/>
<protein>
    <submittedName>
        <fullName evidence="1">Uncharacterized protein</fullName>
    </submittedName>
</protein>
<dbReference type="Proteomes" id="UP000800200">
    <property type="component" value="Unassembled WGS sequence"/>
</dbReference>
<accession>A0A6A6E530</accession>
<proteinExistence type="predicted"/>
<dbReference type="EMBL" id="ML994633">
    <property type="protein sequence ID" value="KAF2185608.1"/>
    <property type="molecule type" value="Genomic_DNA"/>
</dbReference>
<keyword evidence="2" id="KW-1185">Reference proteome</keyword>